<dbReference type="AlphaFoldDB" id="A0A810LER4"/>
<reference evidence="2" key="1">
    <citation type="submission" date="2020-08" db="EMBL/GenBank/DDBJ databases">
        <title>Whole genome shotgun sequence of Actinocatenispora sera NBRC 101916.</title>
        <authorList>
            <person name="Komaki H."/>
            <person name="Tamura T."/>
        </authorList>
    </citation>
    <scope>NUCLEOTIDE SEQUENCE</scope>
    <source>
        <strain evidence="2">NBRC 101916</strain>
    </source>
</reference>
<sequence length="66" mass="6965">MEAVVATPDLTNARWFKSTRSANNGTCVEVAFVGDAVAARDSKNPTGPALVVTPAAWTAFLSTVRR</sequence>
<dbReference type="Proteomes" id="UP000680750">
    <property type="component" value="Chromosome"/>
</dbReference>
<dbReference type="KEGG" id="aser:Asera_65460"/>
<organism evidence="2 3">
    <name type="scientific">Actinocatenispora sera</name>
    <dbReference type="NCBI Taxonomy" id="390989"/>
    <lineage>
        <taxon>Bacteria</taxon>
        <taxon>Bacillati</taxon>
        <taxon>Actinomycetota</taxon>
        <taxon>Actinomycetes</taxon>
        <taxon>Micromonosporales</taxon>
        <taxon>Micromonosporaceae</taxon>
        <taxon>Actinocatenispora</taxon>
    </lineage>
</organism>
<evidence type="ECO:0000313" key="3">
    <source>
        <dbReference type="Proteomes" id="UP000680750"/>
    </source>
</evidence>
<dbReference type="OrthoDB" id="4299240at2"/>
<keyword evidence="3" id="KW-1185">Reference proteome</keyword>
<protein>
    <submittedName>
        <fullName evidence="2">DUF397 domain-containing protein</fullName>
    </submittedName>
</protein>
<name>A0A810LER4_9ACTN</name>
<gene>
    <name evidence="2" type="ORF">Asera_65460</name>
</gene>
<evidence type="ECO:0000259" key="1">
    <source>
        <dbReference type="Pfam" id="PF04149"/>
    </source>
</evidence>
<proteinExistence type="predicted"/>
<dbReference type="EMBL" id="AP023354">
    <property type="protein sequence ID" value="BCJ32438.1"/>
    <property type="molecule type" value="Genomic_DNA"/>
</dbReference>
<dbReference type="RefSeq" id="WP_030445101.1">
    <property type="nucleotide sequence ID" value="NZ_AP023354.1"/>
</dbReference>
<dbReference type="Pfam" id="PF04149">
    <property type="entry name" value="DUF397"/>
    <property type="match status" value="1"/>
</dbReference>
<dbReference type="InterPro" id="IPR007278">
    <property type="entry name" value="DUF397"/>
</dbReference>
<accession>A0A810LER4</accession>
<feature type="domain" description="DUF397" evidence="1">
    <location>
        <begin position="13"/>
        <end position="65"/>
    </location>
</feature>
<evidence type="ECO:0000313" key="2">
    <source>
        <dbReference type="EMBL" id="BCJ32438.1"/>
    </source>
</evidence>